<keyword evidence="1" id="KW-0677">Repeat</keyword>
<evidence type="ECO:0000313" key="4">
    <source>
        <dbReference type="EMBL" id="MFC3452861.1"/>
    </source>
</evidence>
<organism evidence="4 5">
    <name type="scientific">Amycolatopsis speibonae</name>
    <dbReference type="NCBI Taxonomy" id="1450224"/>
    <lineage>
        <taxon>Bacteria</taxon>
        <taxon>Bacillati</taxon>
        <taxon>Actinomycetota</taxon>
        <taxon>Actinomycetes</taxon>
        <taxon>Pseudonocardiales</taxon>
        <taxon>Pseudonocardiaceae</taxon>
        <taxon>Amycolatopsis</taxon>
    </lineage>
</organism>
<sequence length="283" mass="28942">MYRPTKPRCGVRPRSLSVATVLYVIDGVGSTTRILAVNRSTNQLRTVLSPLRNGTGPQDIAAVPDGTLYVANGDDTGVCAIRPGKGECETIAEAVPGRKGGVPADAVAVGRDGTVYAAVSLNARIVAIDPKTRRVWTIAGVTGTRAPPVTATSAEIGQPAGLAVGADGTLYFADFANHRIRAIDPATGKIHAVAGTTSFAGELIPEKAVYAGGSYTGDDGVACQATLNAPRGLTVSPGGAIYVADSGNNRVRAIGTVLTPPASCCGRRRTSSAVSACSRRAVW</sequence>
<evidence type="ECO:0000259" key="3">
    <source>
        <dbReference type="Pfam" id="PF25021"/>
    </source>
</evidence>
<dbReference type="SUPFAM" id="SSF101898">
    <property type="entry name" value="NHL repeat"/>
    <property type="match status" value="1"/>
</dbReference>
<dbReference type="Pfam" id="PF01436">
    <property type="entry name" value="NHL"/>
    <property type="match status" value="1"/>
</dbReference>
<dbReference type="EMBL" id="JBHRWK010000042">
    <property type="protein sequence ID" value="MFC3452861.1"/>
    <property type="molecule type" value="Genomic_DNA"/>
</dbReference>
<protein>
    <recommendedName>
        <fullName evidence="3">Teneurin NHL domain-containing protein</fullName>
    </recommendedName>
</protein>
<proteinExistence type="predicted"/>
<evidence type="ECO:0000256" key="2">
    <source>
        <dbReference type="PROSITE-ProRule" id="PRU00504"/>
    </source>
</evidence>
<reference evidence="5" key="1">
    <citation type="journal article" date="2019" name="Int. J. Syst. Evol. Microbiol.">
        <title>The Global Catalogue of Microorganisms (GCM) 10K type strain sequencing project: providing services to taxonomists for standard genome sequencing and annotation.</title>
        <authorList>
            <consortium name="The Broad Institute Genomics Platform"/>
            <consortium name="The Broad Institute Genome Sequencing Center for Infectious Disease"/>
            <person name="Wu L."/>
            <person name="Ma J."/>
        </authorList>
    </citation>
    <scope>NUCLEOTIDE SEQUENCE [LARGE SCALE GENOMIC DNA]</scope>
    <source>
        <strain evidence="5">CGMCC 4.7676</strain>
    </source>
</reference>
<feature type="repeat" description="NHL" evidence="2">
    <location>
        <begin position="227"/>
        <end position="251"/>
    </location>
</feature>
<dbReference type="InterPro" id="IPR001258">
    <property type="entry name" value="NHL_repeat"/>
</dbReference>
<name>A0ABV7P195_9PSEU</name>
<dbReference type="RefSeq" id="WP_378241636.1">
    <property type="nucleotide sequence ID" value="NZ_JBHRWK010000042.1"/>
</dbReference>
<dbReference type="InterPro" id="IPR056822">
    <property type="entry name" value="TEN_NHL"/>
</dbReference>
<feature type="domain" description="Teneurin NHL" evidence="3">
    <location>
        <begin position="188"/>
        <end position="254"/>
    </location>
</feature>
<comment type="caution">
    <text evidence="4">The sequence shown here is derived from an EMBL/GenBank/DDBJ whole genome shotgun (WGS) entry which is preliminary data.</text>
</comment>
<dbReference type="PROSITE" id="PS51125">
    <property type="entry name" value="NHL"/>
    <property type="match status" value="1"/>
</dbReference>
<keyword evidence="5" id="KW-1185">Reference proteome</keyword>
<accession>A0ABV7P195</accession>
<evidence type="ECO:0000256" key="1">
    <source>
        <dbReference type="ARBA" id="ARBA00022737"/>
    </source>
</evidence>
<gene>
    <name evidence="4" type="ORF">ACFOSH_25790</name>
</gene>
<dbReference type="Pfam" id="PF25021">
    <property type="entry name" value="TEN_NHL"/>
    <property type="match status" value="1"/>
</dbReference>
<dbReference type="Proteomes" id="UP001595645">
    <property type="component" value="Unassembled WGS sequence"/>
</dbReference>
<dbReference type="PANTHER" id="PTHR46388:SF2">
    <property type="entry name" value="NHL REPEAT-CONTAINING PROTEIN 2"/>
    <property type="match status" value="1"/>
</dbReference>
<dbReference type="InterPro" id="IPR011042">
    <property type="entry name" value="6-blade_b-propeller_TolB-like"/>
</dbReference>
<dbReference type="Gene3D" id="2.120.10.30">
    <property type="entry name" value="TolB, C-terminal domain"/>
    <property type="match status" value="2"/>
</dbReference>
<dbReference type="PANTHER" id="PTHR46388">
    <property type="entry name" value="NHL REPEAT-CONTAINING PROTEIN 2"/>
    <property type="match status" value="1"/>
</dbReference>
<evidence type="ECO:0000313" key="5">
    <source>
        <dbReference type="Proteomes" id="UP001595645"/>
    </source>
</evidence>